<organism evidence="1 2">
    <name type="scientific">Pyxicephalus adspersus</name>
    <name type="common">African bullfrog</name>
    <dbReference type="NCBI Taxonomy" id="30357"/>
    <lineage>
        <taxon>Eukaryota</taxon>
        <taxon>Metazoa</taxon>
        <taxon>Chordata</taxon>
        <taxon>Craniata</taxon>
        <taxon>Vertebrata</taxon>
        <taxon>Euteleostomi</taxon>
        <taxon>Amphibia</taxon>
        <taxon>Batrachia</taxon>
        <taxon>Anura</taxon>
        <taxon>Neobatrachia</taxon>
        <taxon>Ranoidea</taxon>
        <taxon>Pyxicephalidae</taxon>
        <taxon>Pyxicephalinae</taxon>
        <taxon>Pyxicephalus</taxon>
    </lineage>
</organism>
<dbReference type="EMBL" id="DYDO01000006">
    <property type="protein sequence ID" value="DBA23143.1"/>
    <property type="molecule type" value="Genomic_DNA"/>
</dbReference>
<reference evidence="1" key="1">
    <citation type="thesis" date="2020" institute="ProQuest LLC" country="789 East Eisenhower Parkway, Ann Arbor, MI, USA">
        <title>Comparative Genomics and Chromosome Evolution.</title>
        <authorList>
            <person name="Mudd A.B."/>
        </authorList>
    </citation>
    <scope>NUCLEOTIDE SEQUENCE</scope>
    <source>
        <strain evidence="1">1538</strain>
        <tissue evidence="1">Blood</tissue>
    </source>
</reference>
<evidence type="ECO:0000313" key="2">
    <source>
        <dbReference type="Proteomes" id="UP001181693"/>
    </source>
</evidence>
<dbReference type="AlphaFoldDB" id="A0AAV3A8Q7"/>
<gene>
    <name evidence="1" type="ORF">GDO54_014089</name>
</gene>
<sequence length="91" mass="10513">MAVIDSPPNSLVNVRYTNLSTDPAECDNFMKSRQKSLKAQFLFKELRPDELSGPHQVLYNGTWKLIPCFERECTRYPHAIFTPKSDSILYC</sequence>
<protein>
    <submittedName>
        <fullName evidence="1">Uncharacterized protein</fullName>
    </submittedName>
</protein>
<keyword evidence="2" id="KW-1185">Reference proteome</keyword>
<proteinExistence type="predicted"/>
<comment type="caution">
    <text evidence="1">The sequence shown here is derived from an EMBL/GenBank/DDBJ whole genome shotgun (WGS) entry which is preliminary data.</text>
</comment>
<accession>A0AAV3A8Q7</accession>
<evidence type="ECO:0000313" key="1">
    <source>
        <dbReference type="EMBL" id="DBA23143.1"/>
    </source>
</evidence>
<name>A0AAV3A8Q7_PYXAD</name>
<dbReference type="Proteomes" id="UP001181693">
    <property type="component" value="Unassembled WGS sequence"/>
</dbReference>